<protein>
    <submittedName>
        <fullName evidence="6">Tyrosine-type recombinase/integrase</fullName>
    </submittedName>
</protein>
<accession>A0ABY8XAQ6</accession>
<evidence type="ECO:0000256" key="3">
    <source>
        <dbReference type="ARBA" id="ARBA00023125"/>
    </source>
</evidence>
<comment type="similarity">
    <text evidence="1">Belongs to the 'phage' integrase family.</text>
</comment>
<dbReference type="InterPro" id="IPR011010">
    <property type="entry name" value="DNA_brk_join_enz"/>
</dbReference>
<keyword evidence="2" id="KW-0229">DNA integration</keyword>
<evidence type="ECO:0000313" key="7">
    <source>
        <dbReference type="Proteomes" id="UP001227101"/>
    </source>
</evidence>
<dbReference type="InterPro" id="IPR050090">
    <property type="entry name" value="Tyrosine_recombinase_XerCD"/>
</dbReference>
<reference evidence="6 7" key="1">
    <citation type="submission" date="2023-06" db="EMBL/GenBank/DDBJ databases">
        <authorList>
            <person name="Oyuntsetseg B."/>
            <person name="Kim S.B."/>
        </authorList>
    </citation>
    <scope>NUCLEOTIDE SEQUENCE [LARGE SCALE GENOMIC DNA]</scope>
    <source>
        <strain evidence="6 7">2-2</strain>
    </source>
</reference>
<keyword evidence="3" id="KW-0238">DNA-binding</keyword>
<evidence type="ECO:0000313" key="6">
    <source>
        <dbReference type="EMBL" id="WIV53000.1"/>
    </source>
</evidence>
<dbReference type="InterPro" id="IPR010998">
    <property type="entry name" value="Integrase_recombinase_N"/>
</dbReference>
<feature type="domain" description="Tyr recombinase" evidence="5">
    <location>
        <begin position="134"/>
        <end position="325"/>
    </location>
</feature>
<sequence>MRTQPASTPVPAWANALIDEWSMTLESENKSPKTIRCYTDVARKFHTWLAEPIAPLEVPDPRAWLDRLPAPPQAPEDYRDGHVKAWIAYRLATTSPGNANNNYRALQTYFNWLLDEDEIETHPMARMKPPHVPEQPAPITSVDFIKKVLAGCAGKDFVNRRDEAIIRLIWDTGGRLSEIANIDMERDLDLQRRVVNVLGKGGKWRALPFTPATGKALARYIRARSRHPHADGTTRLWLGEHRRRTPLSDNGIKIMLRRRGRAAGAQEELGRDLHAHLGRHFQSHHFLKAGGSEGDLMLLNGWTTPQMARRYGKSAAASRAHEAADRIRVGELL</sequence>
<dbReference type="Pfam" id="PF13495">
    <property type="entry name" value="Phage_int_SAM_4"/>
    <property type="match status" value="1"/>
</dbReference>
<name>A0ABY8XAQ6_9PSEU</name>
<dbReference type="InterPro" id="IPR002104">
    <property type="entry name" value="Integrase_catalytic"/>
</dbReference>
<dbReference type="Gene3D" id="1.10.150.130">
    <property type="match status" value="1"/>
</dbReference>
<evidence type="ECO:0000256" key="2">
    <source>
        <dbReference type="ARBA" id="ARBA00022908"/>
    </source>
</evidence>
<dbReference type="PANTHER" id="PTHR30349">
    <property type="entry name" value="PHAGE INTEGRASE-RELATED"/>
    <property type="match status" value="1"/>
</dbReference>
<evidence type="ECO:0000256" key="1">
    <source>
        <dbReference type="ARBA" id="ARBA00008857"/>
    </source>
</evidence>
<dbReference type="EMBL" id="CP127173">
    <property type="protein sequence ID" value="WIV53000.1"/>
    <property type="molecule type" value="Genomic_DNA"/>
</dbReference>
<dbReference type="Proteomes" id="UP001227101">
    <property type="component" value="Chromosome"/>
</dbReference>
<keyword evidence="4" id="KW-0233">DNA recombination</keyword>
<evidence type="ECO:0000259" key="5">
    <source>
        <dbReference type="PROSITE" id="PS51898"/>
    </source>
</evidence>
<dbReference type="RefSeq" id="WP_285449398.1">
    <property type="nucleotide sequence ID" value="NZ_CP127173.1"/>
</dbReference>
<dbReference type="PROSITE" id="PS51898">
    <property type="entry name" value="TYR_RECOMBINASE"/>
    <property type="match status" value="1"/>
</dbReference>
<dbReference type="Gene3D" id="1.10.443.10">
    <property type="entry name" value="Intergrase catalytic core"/>
    <property type="match status" value="1"/>
</dbReference>
<dbReference type="InterPro" id="IPR004107">
    <property type="entry name" value="Integrase_SAM-like_N"/>
</dbReference>
<dbReference type="InterPro" id="IPR013762">
    <property type="entry name" value="Integrase-like_cat_sf"/>
</dbReference>
<organism evidence="6 7">
    <name type="scientific">Amycolatopsis nalaikhensis</name>
    <dbReference type="NCBI Taxonomy" id="715472"/>
    <lineage>
        <taxon>Bacteria</taxon>
        <taxon>Bacillati</taxon>
        <taxon>Actinomycetota</taxon>
        <taxon>Actinomycetes</taxon>
        <taxon>Pseudonocardiales</taxon>
        <taxon>Pseudonocardiaceae</taxon>
        <taxon>Amycolatopsis</taxon>
    </lineage>
</organism>
<gene>
    <name evidence="6" type="ORF">QP939_29175</name>
</gene>
<dbReference type="PANTHER" id="PTHR30349:SF41">
    <property type="entry name" value="INTEGRASE_RECOMBINASE PROTEIN MJ0367-RELATED"/>
    <property type="match status" value="1"/>
</dbReference>
<dbReference type="Pfam" id="PF00589">
    <property type="entry name" value="Phage_integrase"/>
    <property type="match status" value="1"/>
</dbReference>
<dbReference type="SUPFAM" id="SSF56349">
    <property type="entry name" value="DNA breaking-rejoining enzymes"/>
    <property type="match status" value="1"/>
</dbReference>
<keyword evidence="7" id="KW-1185">Reference proteome</keyword>
<proteinExistence type="inferred from homology"/>
<dbReference type="CDD" id="cd00397">
    <property type="entry name" value="DNA_BRE_C"/>
    <property type="match status" value="1"/>
</dbReference>
<evidence type="ECO:0000256" key="4">
    <source>
        <dbReference type="ARBA" id="ARBA00023172"/>
    </source>
</evidence>